<evidence type="ECO:0000313" key="4">
    <source>
        <dbReference type="Proteomes" id="UP001341840"/>
    </source>
</evidence>
<feature type="region of interest" description="Disordered" evidence="2">
    <location>
        <begin position="460"/>
        <end position="480"/>
    </location>
</feature>
<evidence type="ECO:0000256" key="2">
    <source>
        <dbReference type="SAM" id="MobiDB-lite"/>
    </source>
</evidence>
<feature type="region of interest" description="Disordered" evidence="2">
    <location>
        <begin position="1"/>
        <end position="44"/>
    </location>
</feature>
<protein>
    <submittedName>
        <fullName evidence="3">Uncharacterized protein</fullName>
    </submittedName>
</protein>
<keyword evidence="1" id="KW-0175">Coiled coil</keyword>
<comment type="caution">
    <text evidence="3">The sequence shown here is derived from an EMBL/GenBank/DDBJ whole genome shotgun (WGS) entry which is preliminary data.</text>
</comment>
<dbReference type="InterPro" id="IPR040300">
    <property type="entry name" value="At3g49055-like"/>
</dbReference>
<dbReference type="Proteomes" id="UP001341840">
    <property type="component" value="Unassembled WGS sequence"/>
</dbReference>
<gene>
    <name evidence="3" type="ORF">PIB30_027333</name>
</gene>
<sequence length="480" mass="54705">MKTDPPSNHHSLQAATNMDHSSHQPYSSPVSKGKEGEHLNERVVEKEERNGLVLVLKALEEIKDCLSRVAEGLEGEENDATYVKELSEEPESESKELMQVLKLVSRHAREVETRVEKQKELRKKEKRELESSLISLTEENRDVSKLLRIALLEKEALEKRVKGNEQNKRMPLLQIAEFGLHKVGFGFMMGAGTATEDTCQENTSASAGTKSDSSDCEQLVSVASTVERIMKNLRLEMTNLRRSLEEARSERERLQCLTEKQGREIAESKQYMKELEDRERVLGHNVEELMMEMKEAEEEVARWKEACELEVEAGKNEIQERDKLVGALKQELQRTKSSVETWKGKLRIKEEVAAAAIAAQEAAERSLKLADKRAVELRQMIEQLNKQLEEADKRERTGTRPTRFCWPWQEAMDRKAENESVTMKKKVSSCDVEALKKCLEENNGDYVKCQPHIEAFKSSCSINKPSSPSLDSAPHLNTRS</sequence>
<feature type="coiled-coil region" evidence="1">
    <location>
        <begin position="367"/>
        <end position="397"/>
    </location>
</feature>
<dbReference type="PANTHER" id="PTHR34937">
    <property type="entry name" value="OS08G0559800 PROTEIN"/>
    <property type="match status" value="1"/>
</dbReference>
<feature type="coiled-coil region" evidence="1">
    <location>
        <begin position="108"/>
        <end position="167"/>
    </location>
</feature>
<feature type="compositionally biased region" description="Basic and acidic residues" evidence="2">
    <location>
        <begin position="32"/>
        <end position="44"/>
    </location>
</feature>
<evidence type="ECO:0000256" key="1">
    <source>
        <dbReference type="SAM" id="Coils"/>
    </source>
</evidence>
<dbReference type="EMBL" id="JASCZI010030313">
    <property type="protein sequence ID" value="MED6121123.1"/>
    <property type="molecule type" value="Genomic_DNA"/>
</dbReference>
<proteinExistence type="predicted"/>
<dbReference type="PANTHER" id="PTHR34937:SF2">
    <property type="entry name" value="OS08G0559800 PROTEIN"/>
    <property type="match status" value="1"/>
</dbReference>
<feature type="coiled-coil region" evidence="1">
    <location>
        <begin position="223"/>
        <end position="313"/>
    </location>
</feature>
<name>A0ABU6RAX4_9FABA</name>
<evidence type="ECO:0000313" key="3">
    <source>
        <dbReference type="EMBL" id="MED6121123.1"/>
    </source>
</evidence>
<feature type="compositionally biased region" description="Polar residues" evidence="2">
    <location>
        <begin position="1"/>
        <end position="30"/>
    </location>
</feature>
<keyword evidence="4" id="KW-1185">Reference proteome</keyword>
<reference evidence="3 4" key="1">
    <citation type="journal article" date="2023" name="Plants (Basel)">
        <title>Bridging the Gap: Combining Genomics and Transcriptomics Approaches to Understand Stylosanthes scabra, an Orphan Legume from the Brazilian Caatinga.</title>
        <authorList>
            <person name="Ferreira-Neto J.R.C."/>
            <person name="da Silva M.D."/>
            <person name="Binneck E."/>
            <person name="de Melo N.F."/>
            <person name="da Silva R.H."/>
            <person name="de Melo A.L.T.M."/>
            <person name="Pandolfi V."/>
            <person name="Bustamante F.O."/>
            <person name="Brasileiro-Vidal A.C."/>
            <person name="Benko-Iseppon A.M."/>
        </authorList>
    </citation>
    <scope>NUCLEOTIDE SEQUENCE [LARGE SCALE GENOMIC DNA]</scope>
    <source>
        <tissue evidence="3">Leaves</tissue>
    </source>
</reference>
<feature type="compositionally biased region" description="Low complexity" evidence="2">
    <location>
        <begin position="460"/>
        <end position="469"/>
    </location>
</feature>
<organism evidence="3 4">
    <name type="scientific">Stylosanthes scabra</name>
    <dbReference type="NCBI Taxonomy" id="79078"/>
    <lineage>
        <taxon>Eukaryota</taxon>
        <taxon>Viridiplantae</taxon>
        <taxon>Streptophyta</taxon>
        <taxon>Embryophyta</taxon>
        <taxon>Tracheophyta</taxon>
        <taxon>Spermatophyta</taxon>
        <taxon>Magnoliopsida</taxon>
        <taxon>eudicotyledons</taxon>
        <taxon>Gunneridae</taxon>
        <taxon>Pentapetalae</taxon>
        <taxon>rosids</taxon>
        <taxon>fabids</taxon>
        <taxon>Fabales</taxon>
        <taxon>Fabaceae</taxon>
        <taxon>Papilionoideae</taxon>
        <taxon>50 kb inversion clade</taxon>
        <taxon>dalbergioids sensu lato</taxon>
        <taxon>Dalbergieae</taxon>
        <taxon>Pterocarpus clade</taxon>
        <taxon>Stylosanthes</taxon>
    </lineage>
</organism>
<accession>A0ABU6RAX4</accession>